<dbReference type="InterPro" id="IPR050287">
    <property type="entry name" value="MTA/SAH_deaminase"/>
</dbReference>
<dbReference type="EMBL" id="CP017686">
    <property type="protein sequence ID" value="AYQ55221.1"/>
    <property type="molecule type" value="Genomic_DNA"/>
</dbReference>
<dbReference type="GeneID" id="41321865"/>
<name>A0A3G3IHH6_9ARCH</name>
<proteinExistence type="predicted"/>
<dbReference type="InterPro" id="IPR032466">
    <property type="entry name" value="Metal_Hydrolase"/>
</dbReference>
<evidence type="ECO:0000259" key="1">
    <source>
        <dbReference type="Pfam" id="PF01979"/>
    </source>
</evidence>
<dbReference type="Proteomes" id="UP000273278">
    <property type="component" value="Chromosome"/>
</dbReference>
<dbReference type="RefSeq" id="WP_015504969.1">
    <property type="nucleotide sequence ID" value="NZ_CAYARL010000026.1"/>
</dbReference>
<feature type="domain" description="Amidohydrolase-related" evidence="1">
    <location>
        <begin position="43"/>
        <end position="276"/>
    </location>
</feature>
<accession>A0A3G3IHH6</accession>
<dbReference type="Pfam" id="PF01979">
    <property type="entry name" value="Amidohydro_1"/>
    <property type="match status" value="1"/>
</dbReference>
<sequence>MKCLAGKVYDGEGFRDGYALVEGGKTVEIGEGKAPYVPDAVGVVIPRMVDGHTHCADAGVKVEPGMTLEELVAPPDGLKHRYLREVSEDTLVHDMHEFEETARSNGIGTIVDFREGGMKGCILAGKALSDAVVLGRPVSPSFDGGEVEDILSVADGIALPSVSDMDRRYTEKVAQACHAAGKPFALHVSERIREDMEFVMSLEPAFVVHMVEATDADILACADAGIPIVICPRSNRFFGKTARAARMLELGAEVALGTDNAMLCPPDMRGEARMLAGILSAQGGDPSDVWHCLIDGGGKLLNRTKSISSAFGTSDPAVVLPCPGKSPDTALDSEGPVFVP</sequence>
<gene>
    <name evidence="2" type="ORF">BKD89_05315</name>
</gene>
<evidence type="ECO:0000313" key="2">
    <source>
        <dbReference type="EMBL" id="AYQ55221.1"/>
    </source>
</evidence>
<dbReference type="Gene3D" id="3.20.20.140">
    <property type="entry name" value="Metal-dependent hydrolases"/>
    <property type="match status" value="1"/>
</dbReference>
<organism evidence="2 3">
    <name type="scientific">Methanomethylophilus alvi</name>
    <dbReference type="NCBI Taxonomy" id="1291540"/>
    <lineage>
        <taxon>Archaea</taxon>
        <taxon>Methanobacteriati</taxon>
        <taxon>Thermoplasmatota</taxon>
        <taxon>Thermoplasmata</taxon>
        <taxon>Methanomassiliicoccales</taxon>
        <taxon>Methanomethylophilaceae</taxon>
        <taxon>Methanomethylophilus</taxon>
    </lineage>
</organism>
<dbReference type="GO" id="GO:0016787">
    <property type="term" value="F:hydrolase activity"/>
    <property type="evidence" value="ECO:0007669"/>
    <property type="project" value="InterPro"/>
</dbReference>
<dbReference type="InterPro" id="IPR006680">
    <property type="entry name" value="Amidohydro-rel"/>
</dbReference>
<dbReference type="AlphaFoldDB" id="A0A3G3IHH6"/>
<dbReference type="PANTHER" id="PTHR43794:SF5">
    <property type="entry name" value="CHLOROHYDROLASE FAMILY PROTEIN"/>
    <property type="match status" value="1"/>
</dbReference>
<protein>
    <submittedName>
        <fullName evidence="2">Deaminase</fullName>
    </submittedName>
</protein>
<dbReference type="SUPFAM" id="SSF51556">
    <property type="entry name" value="Metallo-dependent hydrolases"/>
    <property type="match status" value="1"/>
</dbReference>
<reference evidence="2 3" key="1">
    <citation type="submission" date="2016-10" db="EMBL/GenBank/DDBJ databases">
        <title>Complete genome of the TMA-utilizing, human hosted archaeon Methanomethylophilus alvus Gen. nov, sp. nov., strain Mx-05, derived from a pure culture.</title>
        <authorList>
            <person name="Brugere J.-F."/>
            <person name="Ben Hania W."/>
            <person name="Chaudhary P.P."/>
            <person name="Gaci N."/>
            <person name="Borrel G."/>
            <person name="Cao Van Tuat L."/>
            <person name="Fardeau M.-L."/>
            <person name="Harris H.M.B."/>
            <person name="O'Toole P.W."/>
            <person name="Ollivier B."/>
        </authorList>
    </citation>
    <scope>NUCLEOTIDE SEQUENCE [LARGE SCALE GENOMIC DNA]</scope>
    <source>
        <strain evidence="2 3">Mx-05</strain>
    </source>
</reference>
<dbReference type="OMA" id="AVCPRAN"/>
<dbReference type="PANTHER" id="PTHR43794">
    <property type="entry name" value="AMINOHYDROLASE SSNA-RELATED"/>
    <property type="match status" value="1"/>
</dbReference>
<evidence type="ECO:0000313" key="3">
    <source>
        <dbReference type="Proteomes" id="UP000273278"/>
    </source>
</evidence>